<sequence>MRWCSSAAYARVDLGLFNARRRRKPDQRYLSYVVVDSLSQQRRRQGMMVRVSFGWKREVVLAKLGLGYVLTFS</sequence>
<protein>
    <submittedName>
        <fullName evidence="1">Uncharacterized protein</fullName>
    </submittedName>
</protein>
<gene>
    <name evidence="1" type="ORF">L596_025141</name>
</gene>
<accession>A0A4U5M701</accession>
<comment type="caution">
    <text evidence="1">The sequence shown here is derived from an EMBL/GenBank/DDBJ whole genome shotgun (WGS) entry which is preliminary data.</text>
</comment>
<proteinExistence type="predicted"/>
<dbReference type="Proteomes" id="UP000298663">
    <property type="component" value="Unassembled WGS sequence"/>
</dbReference>
<keyword evidence="2" id="KW-1185">Reference proteome</keyword>
<organism evidence="1 2">
    <name type="scientific">Steinernema carpocapsae</name>
    <name type="common">Entomopathogenic nematode</name>
    <dbReference type="NCBI Taxonomy" id="34508"/>
    <lineage>
        <taxon>Eukaryota</taxon>
        <taxon>Metazoa</taxon>
        <taxon>Ecdysozoa</taxon>
        <taxon>Nematoda</taxon>
        <taxon>Chromadorea</taxon>
        <taxon>Rhabditida</taxon>
        <taxon>Tylenchina</taxon>
        <taxon>Panagrolaimomorpha</taxon>
        <taxon>Strongyloidoidea</taxon>
        <taxon>Steinernematidae</taxon>
        <taxon>Steinernema</taxon>
    </lineage>
</organism>
<evidence type="ECO:0000313" key="1">
    <source>
        <dbReference type="EMBL" id="TKR64644.1"/>
    </source>
</evidence>
<dbReference type="AlphaFoldDB" id="A0A4U5M701"/>
<reference evidence="1 2" key="2">
    <citation type="journal article" date="2019" name="G3 (Bethesda)">
        <title>Hybrid Assembly of the Genome of the Entomopathogenic Nematode Steinernema carpocapsae Identifies the X-Chromosome.</title>
        <authorList>
            <person name="Serra L."/>
            <person name="Macchietto M."/>
            <person name="Macias-Munoz A."/>
            <person name="McGill C.J."/>
            <person name="Rodriguez I.M."/>
            <person name="Rodriguez B."/>
            <person name="Murad R."/>
            <person name="Mortazavi A."/>
        </authorList>
    </citation>
    <scope>NUCLEOTIDE SEQUENCE [LARGE SCALE GENOMIC DNA]</scope>
    <source>
        <strain evidence="1 2">ALL</strain>
    </source>
</reference>
<evidence type="ECO:0000313" key="2">
    <source>
        <dbReference type="Proteomes" id="UP000298663"/>
    </source>
</evidence>
<reference evidence="1 2" key="1">
    <citation type="journal article" date="2015" name="Genome Biol.">
        <title>Comparative genomics of Steinernema reveals deeply conserved gene regulatory networks.</title>
        <authorList>
            <person name="Dillman A.R."/>
            <person name="Macchietto M."/>
            <person name="Porter C.F."/>
            <person name="Rogers A."/>
            <person name="Williams B."/>
            <person name="Antoshechkin I."/>
            <person name="Lee M.M."/>
            <person name="Goodwin Z."/>
            <person name="Lu X."/>
            <person name="Lewis E.E."/>
            <person name="Goodrich-Blair H."/>
            <person name="Stock S.P."/>
            <person name="Adams B.J."/>
            <person name="Sternberg P.W."/>
            <person name="Mortazavi A."/>
        </authorList>
    </citation>
    <scope>NUCLEOTIDE SEQUENCE [LARGE SCALE GENOMIC DNA]</scope>
    <source>
        <strain evidence="1 2">ALL</strain>
    </source>
</reference>
<dbReference type="EMBL" id="AZBU02000009">
    <property type="protein sequence ID" value="TKR64644.1"/>
    <property type="molecule type" value="Genomic_DNA"/>
</dbReference>
<name>A0A4U5M701_STECR</name>